<dbReference type="AlphaFoldDB" id="A0A1I5X5Z3"/>
<feature type="transmembrane region" description="Helical" evidence="1">
    <location>
        <begin position="194"/>
        <end position="213"/>
    </location>
</feature>
<evidence type="ECO:0000313" key="2">
    <source>
        <dbReference type="EMBL" id="SFQ27301.1"/>
    </source>
</evidence>
<organism evidence="2 3">
    <name type="scientific">Hymenobacter arizonensis</name>
    <name type="common">Siccationidurans arizonensis</name>
    <dbReference type="NCBI Taxonomy" id="1227077"/>
    <lineage>
        <taxon>Bacteria</taxon>
        <taxon>Pseudomonadati</taxon>
        <taxon>Bacteroidota</taxon>
        <taxon>Cytophagia</taxon>
        <taxon>Cytophagales</taxon>
        <taxon>Hymenobacteraceae</taxon>
        <taxon>Hymenobacter</taxon>
    </lineage>
</organism>
<keyword evidence="1" id="KW-1133">Transmembrane helix</keyword>
<sequence length="355" mass="39980">MVLASPRPNAVARRPNLDVAGILIISHIMARLLRLSGLEEYSLWWAGDLVVYIMPPPTSRFLHGEWAASLYNNGRIFNMPGSLENTLFMGFALPLLAVGLWALRVRRARPTSQRFNDPEGLPLAWVLVVFLIFTVPTFRILGHEMLNMPTAAIPFIPFFNNIRCPTRWIMMVGLLLPIVSFSALEAWWKSRLKPITQVLFTCFLAAVILLKYWPQPYQFASKSAIPRAFRMVADLPGTTVVPIPLGILDGYRQVGHMETEQMFYQTVHEKKLPTGYLSRVSPTLFASLDAEPVLRALLSVQVKPDTVLPAHRSSRYSIFCKLISLSLLSLVPPTETNQCTFCFAKCCSLMATKSR</sequence>
<name>A0A1I5X5Z3_HYMAR</name>
<reference evidence="3" key="1">
    <citation type="submission" date="2016-10" db="EMBL/GenBank/DDBJ databases">
        <authorList>
            <person name="Varghese N."/>
            <person name="Submissions S."/>
        </authorList>
    </citation>
    <scope>NUCLEOTIDE SEQUENCE [LARGE SCALE GENOMIC DNA]</scope>
    <source>
        <strain evidence="3">OR362-8,ATCC BAA-1266,JCM 13504</strain>
    </source>
</reference>
<accession>A0A1I5X5Z3</accession>
<evidence type="ECO:0000313" key="3">
    <source>
        <dbReference type="Proteomes" id="UP000199029"/>
    </source>
</evidence>
<evidence type="ECO:0000256" key="1">
    <source>
        <dbReference type="SAM" id="Phobius"/>
    </source>
</evidence>
<feature type="transmembrane region" description="Helical" evidence="1">
    <location>
        <begin position="123"/>
        <end position="141"/>
    </location>
</feature>
<dbReference type="Proteomes" id="UP000199029">
    <property type="component" value="Unassembled WGS sequence"/>
</dbReference>
<keyword evidence="1" id="KW-0472">Membrane</keyword>
<keyword evidence="3" id="KW-1185">Reference proteome</keyword>
<feature type="transmembrane region" description="Helical" evidence="1">
    <location>
        <begin position="168"/>
        <end position="188"/>
    </location>
</feature>
<protein>
    <submittedName>
        <fullName evidence="2">Uncharacterized protein</fullName>
    </submittedName>
</protein>
<feature type="transmembrane region" description="Helical" evidence="1">
    <location>
        <begin position="85"/>
        <end position="103"/>
    </location>
</feature>
<dbReference type="EMBL" id="FOXS01000002">
    <property type="protein sequence ID" value="SFQ27301.1"/>
    <property type="molecule type" value="Genomic_DNA"/>
</dbReference>
<keyword evidence="1" id="KW-0812">Transmembrane</keyword>
<gene>
    <name evidence="2" type="ORF">SAMN04515668_1660</name>
</gene>
<proteinExistence type="predicted"/>